<gene>
    <name evidence="13" type="ORF">A946_08170</name>
    <name evidence="14" type="ORF">kam1_911</name>
</gene>
<dbReference type="OrthoDB" id="9770610at2"/>
<keyword evidence="4" id="KW-0597">Phosphoprotein</keyword>
<feature type="domain" description="Nicotinate phosphoribosyltransferase N-terminal" evidence="11">
    <location>
        <begin position="8"/>
        <end position="129"/>
    </location>
</feature>
<dbReference type="GO" id="GO:0004516">
    <property type="term" value="F:nicotinate phosphoribosyltransferase activity"/>
    <property type="evidence" value="ECO:0007669"/>
    <property type="project" value="UniProtKB-UniRule"/>
</dbReference>
<keyword evidence="5 9" id="KW-0436">Ligase</keyword>
<dbReference type="InterPro" id="IPR041525">
    <property type="entry name" value="N/Namide_PRibTrfase"/>
</dbReference>
<keyword evidence="15" id="KW-1185">Reference proteome</keyword>
<dbReference type="EC" id="6.3.4.21" evidence="3 9"/>
<dbReference type="EMBL" id="CP037899">
    <property type="protein sequence ID" value="QDQ42150.1"/>
    <property type="molecule type" value="Genomic_DNA"/>
</dbReference>
<evidence type="ECO:0000259" key="12">
    <source>
        <dbReference type="Pfam" id="PF17956"/>
    </source>
</evidence>
<comment type="pathway">
    <text evidence="1 9">Cofactor biosynthesis; NAD(+) biosynthesis; nicotinate D-ribonucleotide from nicotinate: step 1/1.</text>
</comment>
<reference evidence="13 15" key="1">
    <citation type="submission" date="2014-08" db="EMBL/GenBank/DDBJ databases">
        <title>Methylacidiphilum kamchatkense strain Kam1 draft genome sequence.</title>
        <authorList>
            <person name="Birkeland N.-K."/>
            <person name="Erikstad H.A."/>
        </authorList>
    </citation>
    <scope>NUCLEOTIDE SEQUENCE [LARGE SCALE GENOMIC DNA]</scope>
    <source>
        <strain evidence="13 15">Kam1</strain>
    </source>
</reference>
<dbReference type="GO" id="GO:0005829">
    <property type="term" value="C:cytosol"/>
    <property type="evidence" value="ECO:0007669"/>
    <property type="project" value="TreeGrafter"/>
</dbReference>
<dbReference type="Gene3D" id="3.20.140.10">
    <property type="entry name" value="nicotinate phosphoribosyltransferase"/>
    <property type="match status" value="1"/>
</dbReference>
<dbReference type="RefSeq" id="WP_039721770.1">
    <property type="nucleotide sequence ID" value="NZ_CP037899.1"/>
</dbReference>
<evidence type="ECO:0000256" key="4">
    <source>
        <dbReference type="ARBA" id="ARBA00022553"/>
    </source>
</evidence>
<evidence type="ECO:0000256" key="7">
    <source>
        <dbReference type="ARBA" id="ARBA00022679"/>
    </source>
</evidence>
<dbReference type="InterPro" id="IPR041619">
    <property type="entry name" value="NAPRTase_C"/>
</dbReference>
<comment type="similarity">
    <text evidence="2 9">Belongs to the NAPRTase family.</text>
</comment>
<dbReference type="STRING" id="1202785.A946_08170"/>
<dbReference type="PANTHER" id="PTHR11098:SF1">
    <property type="entry name" value="NICOTINATE PHOSPHORIBOSYLTRANSFERASE"/>
    <property type="match status" value="1"/>
</dbReference>
<dbReference type="InterPro" id="IPR007229">
    <property type="entry name" value="Nic_PRibTrfase-Fam"/>
</dbReference>
<dbReference type="GO" id="GO:0047280">
    <property type="term" value="F:nicotinamide phosphoribosyltransferase activity"/>
    <property type="evidence" value="ECO:0007669"/>
    <property type="project" value="UniProtKB-ARBA"/>
</dbReference>
<reference evidence="16" key="3">
    <citation type="submission" date="2019-03" db="EMBL/GenBank/DDBJ databases">
        <title>Complete genome of Methylacidiphilum kamchatkense Kam1.</title>
        <authorList>
            <person name="Kruse T."/>
            <person name="Murarilal Ratnadevi C."/>
            <person name="Erikstad H.-A."/>
            <person name="Birkeland N.-K."/>
        </authorList>
    </citation>
    <scope>NUCLEOTIDE SEQUENCE [LARGE SCALE GENOMIC DNA]</scope>
    <source>
        <strain evidence="16">kam1</strain>
    </source>
</reference>
<dbReference type="Gene3D" id="3.20.20.70">
    <property type="entry name" value="Aldolase class I"/>
    <property type="match status" value="1"/>
</dbReference>
<evidence type="ECO:0000256" key="5">
    <source>
        <dbReference type="ARBA" id="ARBA00022598"/>
    </source>
</evidence>
<feature type="domain" description="Nicotinate phosphoribosyltransferase C-terminal" evidence="12">
    <location>
        <begin position="375"/>
        <end position="436"/>
    </location>
</feature>
<dbReference type="NCBIfam" id="NF009131">
    <property type="entry name" value="PRK12484.1"/>
    <property type="match status" value="1"/>
</dbReference>
<dbReference type="PANTHER" id="PTHR11098">
    <property type="entry name" value="NICOTINATE PHOSPHORIBOSYLTRANSFERASE"/>
    <property type="match status" value="1"/>
</dbReference>
<dbReference type="Proteomes" id="UP000315925">
    <property type="component" value="Chromosome"/>
</dbReference>
<proteinExistence type="inferred from homology"/>
<name>A0A0C1RJA2_9BACT</name>
<sequence length="448" mass="50772">MKIENSLLLTDLYELTMMQGYYYHTMEGMATFEFFVRKLPKNRNFLVFAGLEQLLNFVESAHFEKEEIEWLAKQNFRVDFLNYLENFRFSGDIYAMQEGTIFFPFEPVLRVTAPIAQAQLLESRLMNILHYQTLIASKAIRFTLVAPEKNLIEFGLRRAHGAEASIFSARASFIAGFSGTSNVLAGKLFEIPILGTMAHSFIQAHDVEEQSFFDYAIANPQNVTLLIDTYDTERAAKLVVKLAPKLKEKGISIEAVRLDSGDLELLSKRVRSILDTGGLKETKIFASGNLDEYKLEALVKSGAPINGFGIGTSLDTSSDAPYLDCVYKLQEYEGKPRRKRSTGKATWPGTKQVFRYFNKNGSMQKDLIGLATESYPAVTLLHPVMRSGKRIYPKESLTEIQKRTKDNLARLPSEIKTLEPATTTYPVEFSQSLISLRDQLEREELQPE</sequence>
<evidence type="ECO:0000256" key="1">
    <source>
        <dbReference type="ARBA" id="ARBA00004952"/>
    </source>
</evidence>
<evidence type="ECO:0000256" key="6">
    <source>
        <dbReference type="ARBA" id="ARBA00022642"/>
    </source>
</evidence>
<keyword evidence="14" id="KW-0328">Glycosyltransferase</keyword>
<dbReference type="InterPro" id="IPR036068">
    <property type="entry name" value="Nicotinate_pribotase-like_C"/>
</dbReference>
<evidence type="ECO:0000256" key="8">
    <source>
        <dbReference type="ARBA" id="ARBA00048668"/>
    </source>
</evidence>
<evidence type="ECO:0000256" key="3">
    <source>
        <dbReference type="ARBA" id="ARBA00013236"/>
    </source>
</evidence>
<dbReference type="EMBL" id="JQNX01000006">
    <property type="protein sequence ID" value="KIE58157.1"/>
    <property type="molecule type" value="Genomic_DNA"/>
</dbReference>
<keyword evidence="6 9" id="KW-0662">Pyridine nucleotide biosynthesis</keyword>
<evidence type="ECO:0000313" key="16">
    <source>
        <dbReference type="Proteomes" id="UP000315925"/>
    </source>
</evidence>
<dbReference type="GO" id="GO:0034355">
    <property type="term" value="P:NAD+ biosynthetic process via the salvage pathway"/>
    <property type="evidence" value="ECO:0007669"/>
    <property type="project" value="UniProtKB-ARBA"/>
</dbReference>
<dbReference type="CDD" id="cd01570">
    <property type="entry name" value="NAPRTase_A"/>
    <property type="match status" value="1"/>
</dbReference>
<feature type="domain" description="Nicotinate/nicotinamide phosphoribosyltransferase" evidence="10">
    <location>
        <begin position="151"/>
        <end position="330"/>
    </location>
</feature>
<dbReference type="NCBIfam" id="TIGR01513">
    <property type="entry name" value="NAPRTase_put"/>
    <property type="match status" value="1"/>
</dbReference>
<dbReference type="InterPro" id="IPR040727">
    <property type="entry name" value="NAPRTase_N"/>
</dbReference>
<accession>A0A0C1RJA2</accession>
<dbReference type="PIRSF" id="PIRSF000484">
    <property type="entry name" value="NAPRT"/>
    <property type="match status" value="1"/>
</dbReference>
<evidence type="ECO:0000256" key="2">
    <source>
        <dbReference type="ARBA" id="ARBA00010897"/>
    </source>
</evidence>
<organism evidence="14 16">
    <name type="scientific">Methylacidiphilum kamchatkense Kam1</name>
    <dbReference type="NCBI Taxonomy" id="1202785"/>
    <lineage>
        <taxon>Bacteria</taxon>
        <taxon>Pseudomonadati</taxon>
        <taxon>Verrucomicrobiota</taxon>
        <taxon>Methylacidiphilae</taxon>
        <taxon>Methylacidiphilales</taxon>
        <taxon>Methylacidiphilaceae</taxon>
        <taxon>Methylacidiphilum (ex Ratnadevi et al. 2023)</taxon>
    </lineage>
</organism>
<dbReference type="InterPro" id="IPR013785">
    <property type="entry name" value="Aldolase_TIM"/>
</dbReference>
<reference evidence="14" key="2">
    <citation type="journal article" date="2019" name="BMC Genomics">
        <title>Complete genome sequence analysis of the thermoacidophilic verrucomicrobial methanotroph 'Candidatus Methylacidiphilum kamchatkense' strain Kam1 and comparison with its closest relatives.</title>
        <authorList>
            <person name="Kruse T."/>
            <person name="Ratnadevi C.M."/>
            <person name="Erikstad H.A."/>
            <person name="Birkeland N.K."/>
        </authorList>
    </citation>
    <scope>NUCLEOTIDE SEQUENCE</scope>
    <source>
        <strain evidence="14">Kam1</strain>
    </source>
</reference>
<comment type="catalytic activity">
    <reaction evidence="8 9">
        <text>5-phospho-alpha-D-ribose 1-diphosphate + nicotinate + ATP + H2O = nicotinate beta-D-ribonucleotide + ADP + phosphate + diphosphate</text>
        <dbReference type="Rhea" id="RHEA:36163"/>
        <dbReference type="ChEBI" id="CHEBI:15377"/>
        <dbReference type="ChEBI" id="CHEBI:30616"/>
        <dbReference type="ChEBI" id="CHEBI:32544"/>
        <dbReference type="ChEBI" id="CHEBI:33019"/>
        <dbReference type="ChEBI" id="CHEBI:43474"/>
        <dbReference type="ChEBI" id="CHEBI:57502"/>
        <dbReference type="ChEBI" id="CHEBI:58017"/>
        <dbReference type="ChEBI" id="CHEBI:456216"/>
        <dbReference type="EC" id="6.3.4.21"/>
    </reaction>
</comment>
<dbReference type="SUPFAM" id="SSF54675">
    <property type="entry name" value="Nicotinate/Quinolinate PRTase N-terminal domain-like"/>
    <property type="match status" value="1"/>
</dbReference>
<evidence type="ECO:0000256" key="9">
    <source>
        <dbReference type="RuleBase" id="RU365100"/>
    </source>
</evidence>
<dbReference type="Proteomes" id="UP000031594">
    <property type="component" value="Unassembled WGS sequence"/>
</dbReference>
<dbReference type="AlphaFoldDB" id="A0A0C1RJA2"/>
<dbReference type="Pfam" id="PF17767">
    <property type="entry name" value="NAPRTase_N"/>
    <property type="match status" value="1"/>
</dbReference>
<comment type="function">
    <text evidence="9">Catalyzes the first step in the biosynthesis of NAD from nicotinic acid, the ATP-dependent synthesis of beta-nicotinate D-ribonucleotide from nicotinate and 5-phospho-D-ribose 1-phosphate.</text>
</comment>
<evidence type="ECO:0000313" key="14">
    <source>
        <dbReference type="EMBL" id="QDQ42150.1"/>
    </source>
</evidence>
<dbReference type="Pfam" id="PF17956">
    <property type="entry name" value="NAPRTase_C"/>
    <property type="match status" value="1"/>
</dbReference>
<protein>
    <recommendedName>
        <fullName evidence="3 9">Nicotinate phosphoribosyltransferase</fullName>
        <ecNumber evidence="3 9">6.3.4.21</ecNumber>
    </recommendedName>
</protein>
<evidence type="ECO:0000313" key="13">
    <source>
        <dbReference type="EMBL" id="KIE58157.1"/>
    </source>
</evidence>
<dbReference type="InterPro" id="IPR006405">
    <property type="entry name" value="Nic_PRibTrfase_pncB"/>
</dbReference>
<evidence type="ECO:0000259" key="10">
    <source>
        <dbReference type="Pfam" id="PF04095"/>
    </source>
</evidence>
<dbReference type="KEGG" id="mkc:kam1_911"/>
<comment type="PTM">
    <text evidence="9">Transiently phosphorylated on a His residue during the reaction cycle. Phosphorylation strongly increases the affinity for substrates and increases the rate of nicotinate D-ribonucleotide production. Dephosphorylation regenerates the low-affinity form of the enzyme, leading to product release.</text>
</comment>
<evidence type="ECO:0000313" key="15">
    <source>
        <dbReference type="Proteomes" id="UP000031594"/>
    </source>
</evidence>
<dbReference type="Pfam" id="PF04095">
    <property type="entry name" value="NAPRTase"/>
    <property type="match status" value="1"/>
</dbReference>
<dbReference type="NCBIfam" id="NF006696">
    <property type="entry name" value="PRK09243.1-3"/>
    <property type="match status" value="1"/>
</dbReference>
<dbReference type="UniPathway" id="UPA00253">
    <property type="reaction ID" value="UER00457"/>
</dbReference>
<keyword evidence="7 9" id="KW-0808">Transferase</keyword>
<dbReference type="SUPFAM" id="SSF51690">
    <property type="entry name" value="Nicotinate/Quinolinate PRTase C-terminal domain-like"/>
    <property type="match status" value="1"/>
</dbReference>
<dbReference type="FunFam" id="3.20.20.70:FF:000076">
    <property type="entry name" value="Nicotinate phosphoribosyltransferase"/>
    <property type="match status" value="1"/>
</dbReference>
<evidence type="ECO:0000259" key="11">
    <source>
        <dbReference type="Pfam" id="PF17767"/>
    </source>
</evidence>